<dbReference type="KEGG" id="aci:ACIAD2535"/>
<keyword evidence="2 6" id="KW-0812">Transmembrane</keyword>
<organism evidence="8 9">
    <name type="scientific">Acinetobacter baylyi (strain ATCC 33305 / BD413 / ADP1)</name>
    <dbReference type="NCBI Taxonomy" id="62977"/>
    <lineage>
        <taxon>Bacteria</taxon>
        <taxon>Pseudomonadati</taxon>
        <taxon>Pseudomonadota</taxon>
        <taxon>Gammaproteobacteria</taxon>
        <taxon>Moraxellales</taxon>
        <taxon>Moraxellaceae</taxon>
        <taxon>Acinetobacter</taxon>
    </lineage>
</organism>
<dbReference type="STRING" id="202950.GCA_001485005_01482"/>
<dbReference type="PANTHER" id="PTHR23508:SF10">
    <property type="entry name" value="CARBOXYLIC ACID TRANSPORTER PROTEIN HOMOLOG"/>
    <property type="match status" value="1"/>
</dbReference>
<dbReference type="Gene3D" id="1.20.1250.20">
    <property type="entry name" value="MFS general substrate transporter like domains"/>
    <property type="match status" value="1"/>
</dbReference>
<keyword evidence="4 6" id="KW-0472">Membrane</keyword>
<feature type="transmembrane region" description="Helical" evidence="6">
    <location>
        <begin position="350"/>
        <end position="369"/>
    </location>
</feature>
<feature type="transmembrane region" description="Helical" evidence="6">
    <location>
        <begin position="105"/>
        <end position="124"/>
    </location>
</feature>
<proteinExistence type="predicted"/>
<feature type="transmembrane region" description="Helical" evidence="6">
    <location>
        <begin position="284"/>
        <end position="304"/>
    </location>
</feature>
<keyword evidence="3 6" id="KW-1133">Transmembrane helix</keyword>
<feature type="transmembrane region" description="Helical" evidence="6">
    <location>
        <begin position="445"/>
        <end position="464"/>
    </location>
</feature>
<feature type="transmembrane region" description="Helical" evidence="6">
    <location>
        <begin position="39"/>
        <end position="61"/>
    </location>
</feature>
<dbReference type="InterPro" id="IPR036259">
    <property type="entry name" value="MFS_trans_sf"/>
</dbReference>
<feature type="transmembrane region" description="Helical" evidence="6">
    <location>
        <begin position="324"/>
        <end position="343"/>
    </location>
</feature>
<dbReference type="Pfam" id="PF00083">
    <property type="entry name" value="Sugar_tr"/>
    <property type="match status" value="1"/>
</dbReference>
<dbReference type="SUPFAM" id="SSF103473">
    <property type="entry name" value="MFS general substrate transporter"/>
    <property type="match status" value="1"/>
</dbReference>
<dbReference type="InterPro" id="IPR020846">
    <property type="entry name" value="MFS_dom"/>
</dbReference>
<feature type="transmembrane region" description="Helical" evidence="6">
    <location>
        <begin position="418"/>
        <end position="439"/>
    </location>
</feature>
<feature type="region of interest" description="Disordered" evidence="5">
    <location>
        <begin position="474"/>
        <end position="493"/>
    </location>
</feature>
<feature type="compositionally biased region" description="Basic and acidic residues" evidence="5">
    <location>
        <begin position="474"/>
        <end position="485"/>
    </location>
</feature>
<feature type="domain" description="Major facilitator superfamily (MFS) profile" evidence="7">
    <location>
        <begin position="39"/>
        <end position="468"/>
    </location>
</feature>
<dbReference type="Proteomes" id="UP000000430">
    <property type="component" value="Chromosome"/>
</dbReference>
<dbReference type="PANTHER" id="PTHR23508">
    <property type="entry name" value="CARBOXYLIC ACID TRANSPORTER PROTEIN HOMOLOG"/>
    <property type="match status" value="1"/>
</dbReference>
<evidence type="ECO:0000256" key="5">
    <source>
        <dbReference type="SAM" id="MobiDB-lite"/>
    </source>
</evidence>
<dbReference type="PROSITE" id="PS50850">
    <property type="entry name" value="MFS"/>
    <property type="match status" value="1"/>
</dbReference>
<gene>
    <name evidence="8" type="ordered locus">ACIAD2535</name>
</gene>
<dbReference type="GO" id="GO:0005886">
    <property type="term" value="C:plasma membrane"/>
    <property type="evidence" value="ECO:0007669"/>
    <property type="project" value="TreeGrafter"/>
</dbReference>
<dbReference type="InterPro" id="IPR005828">
    <property type="entry name" value="MFS_sugar_transport-like"/>
</dbReference>
<comment type="subcellular location">
    <subcellularLocation>
        <location evidence="1">Membrane</location>
        <topology evidence="1">Multi-pass membrane protein</topology>
    </subcellularLocation>
</comment>
<protein>
    <submittedName>
        <fullName evidence="8">Putative transporter (MFS superfamily)</fullName>
    </submittedName>
</protein>
<feature type="transmembrane region" description="Helical" evidence="6">
    <location>
        <begin position="130"/>
        <end position="151"/>
    </location>
</feature>
<dbReference type="CDD" id="cd17316">
    <property type="entry name" value="MFS_SV2_like"/>
    <property type="match status" value="1"/>
</dbReference>
<evidence type="ECO:0000256" key="2">
    <source>
        <dbReference type="ARBA" id="ARBA00022692"/>
    </source>
</evidence>
<evidence type="ECO:0000313" key="9">
    <source>
        <dbReference type="Proteomes" id="UP000000430"/>
    </source>
</evidence>
<evidence type="ECO:0000256" key="6">
    <source>
        <dbReference type="SAM" id="Phobius"/>
    </source>
</evidence>
<evidence type="ECO:0000256" key="1">
    <source>
        <dbReference type="ARBA" id="ARBA00004141"/>
    </source>
</evidence>
<feature type="transmembrane region" description="Helical" evidence="6">
    <location>
        <begin position="199"/>
        <end position="218"/>
    </location>
</feature>
<reference evidence="8 9" key="1">
    <citation type="journal article" date="2004" name="Nucleic Acids Res.">
        <title>Unique features revealed by the genome sequence of Acinetobacter sp. ADP1, a versatile and naturally transformation competent bacterium.</title>
        <authorList>
            <person name="Barbe V."/>
            <person name="Vallenet D."/>
            <person name="Fonknechten N."/>
            <person name="Kreimeyer A."/>
            <person name="Oztas S."/>
            <person name="Labarre L."/>
            <person name="Cruveiller S."/>
            <person name="Robert C."/>
            <person name="Duprat S."/>
            <person name="Wincker P."/>
            <person name="Ornston L.N."/>
            <person name="Weissenbach J."/>
            <person name="Marliere P."/>
            <person name="Cohen G.N."/>
            <person name="Medigue C."/>
        </authorList>
    </citation>
    <scope>NUCLEOTIDE SEQUENCE [LARGE SCALE GENOMIC DNA]</scope>
    <source>
        <strain evidence="9">ATCC 33305 / BD413 / ADP1</strain>
    </source>
</reference>
<evidence type="ECO:0000313" key="8">
    <source>
        <dbReference type="EMBL" id="CAG69300.1"/>
    </source>
</evidence>
<evidence type="ECO:0000256" key="3">
    <source>
        <dbReference type="ARBA" id="ARBA00022989"/>
    </source>
</evidence>
<dbReference type="AlphaFoldDB" id="Q6F9G4"/>
<feature type="transmembrane region" description="Helical" evidence="6">
    <location>
        <begin position="375"/>
        <end position="397"/>
    </location>
</feature>
<sequence length="493" mass="54118">MFKMSQINSIDANRYEIKSSADVSRLVSKFAGQGKSNKVIWLALIGVFIDAYDLTTLSFGIDQVVQEFSLTPVMTGVVASAIICGTIVGNLVGGWLTDKIGRYRVFMADMVLFVIAAIVAGFAPNVWVLIIARFIMGISVGIDLPVAMSYLSEFSKFSGKSNKAARLAAWCPMWYAASSVCFGIVLALYFLLPPEHINWLWRASLIFGAVPALFIIFIRSKYLTESPIWLANQGNLAGAAKILRESYDINAFASPEPVIKKAAIKPPKLSFKVLFNKTYLPRTIVSLVIHVSVAFQYTTIAFFLPSILMRFFHTDVLTTITTTLGLNLLFAFTGGLLGIYVASRLASRHILLVGFFLQFIALIVLSYIGEPQNPYLVYTAIIMLGLWLFAEGFGPGAQMMVYPTMAYPAEIRGIGVGFNRAVTGVAQASAMFLLPIWMARYQTDVFLIISIFAVIPLVVIGLLIKYEPTAQDIDAKDPEHDKKSGLDAVAVAD</sequence>
<feature type="transmembrane region" description="Helical" evidence="6">
    <location>
        <begin position="172"/>
        <end position="193"/>
    </location>
</feature>
<evidence type="ECO:0000256" key="4">
    <source>
        <dbReference type="ARBA" id="ARBA00023136"/>
    </source>
</evidence>
<evidence type="ECO:0000259" key="7">
    <source>
        <dbReference type="PROSITE" id="PS50850"/>
    </source>
</evidence>
<dbReference type="eggNOG" id="COG2814">
    <property type="taxonomic scope" value="Bacteria"/>
</dbReference>
<dbReference type="HOGENOM" id="CLU_001265_46_6_6"/>
<name>Q6F9G4_ACIAD</name>
<dbReference type="GO" id="GO:0046943">
    <property type="term" value="F:carboxylic acid transmembrane transporter activity"/>
    <property type="evidence" value="ECO:0007669"/>
    <property type="project" value="TreeGrafter"/>
</dbReference>
<accession>Q6F9G4</accession>
<feature type="transmembrane region" description="Helical" evidence="6">
    <location>
        <begin position="73"/>
        <end position="93"/>
    </location>
</feature>
<dbReference type="EMBL" id="CR543861">
    <property type="protein sequence ID" value="CAG69300.1"/>
    <property type="molecule type" value="Genomic_DNA"/>
</dbReference>